<dbReference type="EMBL" id="JAGMUV010000018">
    <property type="protein sequence ID" value="KAH7129273.1"/>
    <property type="molecule type" value="Genomic_DNA"/>
</dbReference>
<dbReference type="InterPro" id="IPR036864">
    <property type="entry name" value="Zn2-C6_fun-type_DNA-bd_sf"/>
</dbReference>
<dbReference type="OrthoDB" id="424974at2759"/>
<dbReference type="InterPro" id="IPR007219">
    <property type="entry name" value="XnlR_reg_dom"/>
</dbReference>
<organism evidence="8 9">
    <name type="scientific">Dactylonectria macrodidyma</name>
    <dbReference type="NCBI Taxonomy" id="307937"/>
    <lineage>
        <taxon>Eukaryota</taxon>
        <taxon>Fungi</taxon>
        <taxon>Dikarya</taxon>
        <taxon>Ascomycota</taxon>
        <taxon>Pezizomycotina</taxon>
        <taxon>Sordariomycetes</taxon>
        <taxon>Hypocreomycetidae</taxon>
        <taxon>Hypocreales</taxon>
        <taxon>Nectriaceae</taxon>
        <taxon>Dactylonectria</taxon>
    </lineage>
</organism>
<dbReference type="SMART" id="SM00066">
    <property type="entry name" value="GAL4"/>
    <property type="match status" value="1"/>
</dbReference>
<evidence type="ECO:0000313" key="9">
    <source>
        <dbReference type="Proteomes" id="UP000738349"/>
    </source>
</evidence>
<dbReference type="Gene3D" id="4.10.240.10">
    <property type="entry name" value="Zn(2)-C6 fungal-type DNA-binding domain"/>
    <property type="match status" value="1"/>
</dbReference>
<keyword evidence="5" id="KW-0539">Nucleus</keyword>
<dbReference type="CDD" id="cd12148">
    <property type="entry name" value="fungal_TF_MHR"/>
    <property type="match status" value="1"/>
</dbReference>
<feature type="compositionally biased region" description="Polar residues" evidence="6">
    <location>
        <begin position="78"/>
        <end position="101"/>
    </location>
</feature>
<dbReference type="GO" id="GO:0000435">
    <property type="term" value="P:positive regulation of transcription from RNA polymerase II promoter by galactose"/>
    <property type="evidence" value="ECO:0007669"/>
    <property type="project" value="TreeGrafter"/>
</dbReference>
<evidence type="ECO:0000256" key="1">
    <source>
        <dbReference type="ARBA" id="ARBA00022723"/>
    </source>
</evidence>
<dbReference type="CDD" id="cd00067">
    <property type="entry name" value="GAL4"/>
    <property type="match status" value="1"/>
</dbReference>
<feature type="compositionally biased region" description="Basic and acidic residues" evidence="6">
    <location>
        <begin position="705"/>
        <end position="718"/>
    </location>
</feature>
<keyword evidence="3" id="KW-0238">DNA-binding</keyword>
<sequence>MSSSVGERQKRRKIALACEPCRERKARCDGGKPVCSTCQRRSLGLEQCIYKAGNVRTASSDEYTKSLHDRIRELEQACSVQSSSSEAPQPTSTTLPPQMTHTELRPRIQPHQNVNEGPTRPLVEGPSPSVAAASDVSEGRRGPTNVQASLAHDQADGEEVDVPGISAMGTIVSEDDLSGSSSAMHDFFGSSSAASFLKEAADSMGSHPPNISKPASDPASNKSAFSTYANFDKFTLPPRPLADHLLQRYFARVYYLYPFFDRLAFEEAYASLWQPSHTTNPQATDSSRLGLGSSPGAGANTIVFHCALNSIFALGCTFSDLNAAEKATAIEAFFTRAKSFVGLDLLDSNNMGVVQALLIVALVLQGMPVPHRCWNSVGVACRVAQGLGLHIDRVSCPGGIREREARRRTWNGCVVLDMLVSMTLGRPTMTTNVTLFSATEPMNCPLPSQSESERLKLQFSTETMRLNTVLERILSEIYQPWLTRDCGGEASPSPRSKIPYNFDTIMEIHQQLNDFEKSVSPFISWTCPTSLDTLPAEDRSILEIQRNVLHARVLYLQLMLFRPMLTKISIANGSMRQPSKEVSSTWAQSFNGRLGSSFALECAKECVDAGTQLISLVYSTHKTNTTGAWWWNGLYACSGALVIILARLCPSLWNSLDPEEMATAWTKCQGILNDQATFSISSRKSLDLLLKFNDHVLKKISASEPEIHHEPGGEEDGQRGGPQQEQELPYDALDMSFPLASLIEGPDDAYMMGFLFSNEDPTMDFLPTF</sequence>
<gene>
    <name evidence="8" type="ORF">EDB81DRAFT_808961</name>
</gene>
<keyword evidence="1" id="KW-0479">Metal-binding</keyword>
<evidence type="ECO:0000256" key="5">
    <source>
        <dbReference type="ARBA" id="ARBA00023242"/>
    </source>
</evidence>
<feature type="compositionally biased region" description="Low complexity" evidence="6">
    <location>
        <begin position="126"/>
        <end position="136"/>
    </location>
</feature>
<evidence type="ECO:0000259" key="7">
    <source>
        <dbReference type="PROSITE" id="PS50048"/>
    </source>
</evidence>
<evidence type="ECO:0000256" key="2">
    <source>
        <dbReference type="ARBA" id="ARBA00023015"/>
    </source>
</evidence>
<keyword evidence="2" id="KW-0805">Transcription regulation</keyword>
<evidence type="ECO:0000313" key="8">
    <source>
        <dbReference type="EMBL" id="KAH7129273.1"/>
    </source>
</evidence>
<dbReference type="Pfam" id="PF00172">
    <property type="entry name" value="Zn_clus"/>
    <property type="match status" value="1"/>
</dbReference>
<dbReference type="PANTHER" id="PTHR47424">
    <property type="entry name" value="REGULATORY PROTEIN GAL4"/>
    <property type="match status" value="1"/>
</dbReference>
<dbReference type="GO" id="GO:0000978">
    <property type="term" value="F:RNA polymerase II cis-regulatory region sequence-specific DNA binding"/>
    <property type="evidence" value="ECO:0007669"/>
    <property type="project" value="TreeGrafter"/>
</dbReference>
<dbReference type="PANTHER" id="PTHR47424:SF3">
    <property type="entry name" value="REGULATORY PROTEIN GAL4"/>
    <property type="match status" value="1"/>
</dbReference>
<dbReference type="GO" id="GO:0005634">
    <property type="term" value="C:nucleus"/>
    <property type="evidence" value="ECO:0007669"/>
    <property type="project" value="TreeGrafter"/>
</dbReference>
<dbReference type="GO" id="GO:0000981">
    <property type="term" value="F:DNA-binding transcription factor activity, RNA polymerase II-specific"/>
    <property type="evidence" value="ECO:0007669"/>
    <property type="project" value="InterPro"/>
</dbReference>
<evidence type="ECO:0000256" key="6">
    <source>
        <dbReference type="SAM" id="MobiDB-lite"/>
    </source>
</evidence>
<dbReference type="GO" id="GO:0008270">
    <property type="term" value="F:zinc ion binding"/>
    <property type="evidence" value="ECO:0007669"/>
    <property type="project" value="InterPro"/>
</dbReference>
<keyword evidence="4" id="KW-0804">Transcription</keyword>
<name>A0A9P9INN7_9HYPO</name>
<dbReference type="SMART" id="SM00906">
    <property type="entry name" value="Fungal_trans"/>
    <property type="match status" value="1"/>
</dbReference>
<dbReference type="InterPro" id="IPR051127">
    <property type="entry name" value="Fungal_SecMet_Regulators"/>
</dbReference>
<comment type="caution">
    <text evidence="8">The sequence shown here is derived from an EMBL/GenBank/DDBJ whole genome shotgun (WGS) entry which is preliminary data.</text>
</comment>
<accession>A0A9P9INN7</accession>
<feature type="region of interest" description="Disordered" evidence="6">
    <location>
        <begin position="77"/>
        <end position="156"/>
    </location>
</feature>
<protein>
    <submittedName>
        <fullName evidence="8">Fungal-specific transcription factor domain-containing protein</fullName>
    </submittedName>
</protein>
<dbReference type="PROSITE" id="PS50048">
    <property type="entry name" value="ZN2_CY6_FUNGAL_2"/>
    <property type="match status" value="1"/>
</dbReference>
<feature type="domain" description="Zn(2)-C6 fungal-type" evidence="7">
    <location>
        <begin position="17"/>
        <end position="50"/>
    </location>
</feature>
<dbReference type="Proteomes" id="UP000738349">
    <property type="component" value="Unassembled WGS sequence"/>
</dbReference>
<evidence type="ECO:0000256" key="4">
    <source>
        <dbReference type="ARBA" id="ARBA00023163"/>
    </source>
</evidence>
<proteinExistence type="predicted"/>
<dbReference type="SUPFAM" id="SSF57701">
    <property type="entry name" value="Zn2/Cys6 DNA-binding domain"/>
    <property type="match status" value="1"/>
</dbReference>
<reference evidence="8" key="1">
    <citation type="journal article" date="2021" name="Nat. Commun.">
        <title>Genetic determinants of endophytism in the Arabidopsis root mycobiome.</title>
        <authorList>
            <person name="Mesny F."/>
            <person name="Miyauchi S."/>
            <person name="Thiergart T."/>
            <person name="Pickel B."/>
            <person name="Atanasova L."/>
            <person name="Karlsson M."/>
            <person name="Huettel B."/>
            <person name="Barry K.W."/>
            <person name="Haridas S."/>
            <person name="Chen C."/>
            <person name="Bauer D."/>
            <person name="Andreopoulos W."/>
            <person name="Pangilinan J."/>
            <person name="LaButti K."/>
            <person name="Riley R."/>
            <person name="Lipzen A."/>
            <person name="Clum A."/>
            <person name="Drula E."/>
            <person name="Henrissat B."/>
            <person name="Kohler A."/>
            <person name="Grigoriev I.V."/>
            <person name="Martin F.M."/>
            <person name="Hacquard S."/>
        </authorList>
    </citation>
    <scope>NUCLEOTIDE SEQUENCE</scope>
    <source>
        <strain evidence="8">MPI-CAGE-AT-0147</strain>
    </source>
</reference>
<dbReference type="InterPro" id="IPR001138">
    <property type="entry name" value="Zn2Cys6_DnaBD"/>
</dbReference>
<evidence type="ECO:0000256" key="3">
    <source>
        <dbReference type="ARBA" id="ARBA00023125"/>
    </source>
</evidence>
<feature type="region of interest" description="Disordered" evidence="6">
    <location>
        <begin position="703"/>
        <end position="725"/>
    </location>
</feature>
<dbReference type="Pfam" id="PF04082">
    <property type="entry name" value="Fungal_trans"/>
    <property type="match status" value="1"/>
</dbReference>
<dbReference type="AlphaFoldDB" id="A0A9P9INN7"/>
<keyword evidence="9" id="KW-1185">Reference proteome</keyword>
<dbReference type="GO" id="GO:0006351">
    <property type="term" value="P:DNA-templated transcription"/>
    <property type="evidence" value="ECO:0007669"/>
    <property type="project" value="InterPro"/>
</dbReference>